<dbReference type="InParanoid" id="J0CVY4"/>
<dbReference type="InterPro" id="IPR036811">
    <property type="entry name" value="Ubol_cytC_Rdtase_hinge_dom_sf"/>
</dbReference>
<dbReference type="KEGG" id="adl:AURDEDRAFT_131072"/>
<accession>J0CVY4</accession>
<keyword evidence="3" id="KW-0813">Transport</keyword>
<feature type="compositionally biased region" description="Acidic residues" evidence="9">
    <location>
        <begin position="23"/>
        <end position="41"/>
    </location>
</feature>
<evidence type="ECO:0000256" key="8">
    <source>
        <dbReference type="ARBA" id="ARBA00023136"/>
    </source>
</evidence>
<name>J0CVY4_AURST</name>
<proteinExistence type="inferred from homology"/>
<feature type="domain" description="Ubiquinol-cytochrome C reductase hinge" evidence="10">
    <location>
        <begin position="43"/>
        <end position="88"/>
    </location>
</feature>
<evidence type="ECO:0000256" key="9">
    <source>
        <dbReference type="SAM" id="MobiDB-lite"/>
    </source>
</evidence>
<sequence length="122" mass="13174">MLSELLSAIFPTVQAEEAKEDPPQDEEASDEGGAEDEEEEPEDRHPAIREACQESKQCASATQHFKHCQEKVEAGEGAKGETCVEELCTSGITGSVDPLTLSPIQPNYSPKCAAPKLFAELK</sequence>
<keyword evidence="8" id="KW-0472">Membrane</keyword>
<organism evidence="11 12">
    <name type="scientific">Auricularia subglabra (strain TFB-10046 / SS5)</name>
    <name type="common">White-rot fungus</name>
    <name type="synonym">Auricularia delicata (strain TFB10046)</name>
    <dbReference type="NCBI Taxonomy" id="717982"/>
    <lineage>
        <taxon>Eukaryota</taxon>
        <taxon>Fungi</taxon>
        <taxon>Dikarya</taxon>
        <taxon>Basidiomycota</taxon>
        <taxon>Agaricomycotina</taxon>
        <taxon>Agaricomycetes</taxon>
        <taxon>Auriculariales</taxon>
        <taxon>Auriculariaceae</taxon>
        <taxon>Auricularia</taxon>
    </lineage>
</organism>
<dbReference type="EMBL" id="JH687933">
    <property type="protein sequence ID" value="EJD34601.1"/>
    <property type="molecule type" value="Genomic_DNA"/>
</dbReference>
<dbReference type="OMA" id="RCADHVT"/>
<keyword evidence="5" id="KW-0999">Mitochondrion inner membrane</keyword>
<evidence type="ECO:0000256" key="4">
    <source>
        <dbReference type="ARBA" id="ARBA00022660"/>
    </source>
</evidence>
<evidence type="ECO:0000313" key="12">
    <source>
        <dbReference type="Proteomes" id="UP000006514"/>
    </source>
</evidence>
<evidence type="ECO:0000259" key="10">
    <source>
        <dbReference type="Pfam" id="PF02320"/>
    </source>
</evidence>
<evidence type="ECO:0000256" key="1">
    <source>
        <dbReference type="ARBA" id="ARBA00004273"/>
    </source>
</evidence>
<dbReference type="SUPFAM" id="SSF81531">
    <property type="entry name" value="Non-heme 11 kDa protein of cytochrome bc1 complex (Ubiquinol-cytochrome c reductase)"/>
    <property type="match status" value="1"/>
</dbReference>
<feature type="region of interest" description="Disordered" evidence="9">
    <location>
        <begin position="1"/>
        <end position="47"/>
    </location>
</feature>
<dbReference type="Pfam" id="PF02320">
    <property type="entry name" value="UCR_hinge"/>
    <property type="match status" value="1"/>
</dbReference>
<dbReference type="Proteomes" id="UP000006514">
    <property type="component" value="Unassembled WGS sequence"/>
</dbReference>
<comment type="similarity">
    <text evidence="2">Belongs to the UQCRH/QCR6 family.</text>
</comment>
<dbReference type="Gene3D" id="1.10.287.20">
    <property type="entry name" value="Ubiquinol-cytochrome C reductase hinge domain"/>
    <property type="match status" value="1"/>
</dbReference>
<evidence type="ECO:0000256" key="7">
    <source>
        <dbReference type="ARBA" id="ARBA00023128"/>
    </source>
</evidence>
<keyword evidence="12" id="KW-1185">Reference proteome</keyword>
<comment type="subcellular location">
    <subcellularLocation>
        <location evidence="1">Mitochondrion inner membrane</location>
    </subcellularLocation>
</comment>
<dbReference type="AlphaFoldDB" id="J0CVY4"/>
<evidence type="ECO:0000256" key="6">
    <source>
        <dbReference type="ARBA" id="ARBA00022982"/>
    </source>
</evidence>
<keyword evidence="6" id="KW-0249">Electron transport</keyword>
<keyword evidence="4" id="KW-0679">Respiratory chain</keyword>
<dbReference type="OrthoDB" id="405848at2759"/>
<keyword evidence="7" id="KW-0496">Mitochondrion</keyword>
<evidence type="ECO:0000256" key="2">
    <source>
        <dbReference type="ARBA" id="ARBA00006498"/>
    </source>
</evidence>
<reference evidence="12" key="1">
    <citation type="journal article" date="2012" name="Science">
        <title>The Paleozoic origin of enzymatic lignin decomposition reconstructed from 31 fungal genomes.</title>
        <authorList>
            <person name="Floudas D."/>
            <person name="Binder M."/>
            <person name="Riley R."/>
            <person name="Barry K."/>
            <person name="Blanchette R.A."/>
            <person name="Henrissat B."/>
            <person name="Martinez A.T."/>
            <person name="Otillar R."/>
            <person name="Spatafora J.W."/>
            <person name="Yadav J.S."/>
            <person name="Aerts A."/>
            <person name="Benoit I."/>
            <person name="Boyd A."/>
            <person name="Carlson A."/>
            <person name="Copeland A."/>
            <person name="Coutinho P.M."/>
            <person name="de Vries R.P."/>
            <person name="Ferreira P."/>
            <person name="Findley K."/>
            <person name="Foster B."/>
            <person name="Gaskell J."/>
            <person name="Glotzer D."/>
            <person name="Gorecki P."/>
            <person name="Heitman J."/>
            <person name="Hesse C."/>
            <person name="Hori C."/>
            <person name="Igarashi K."/>
            <person name="Jurgens J.A."/>
            <person name="Kallen N."/>
            <person name="Kersten P."/>
            <person name="Kohler A."/>
            <person name="Kuees U."/>
            <person name="Kumar T.K.A."/>
            <person name="Kuo A."/>
            <person name="LaButti K."/>
            <person name="Larrondo L.F."/>
            <person name="Lindquist E."/>
            <person name="Ling A."/>
            <person name="Lombard V."/>
            <person name="Lucas S."/>
            <person name="Lundell T."/>
            <person name="Martin R."/>
            <person name="McLaughlin D.J."/>
            <person name="Morgenstern I."/>
            <person name="Morin E."/>
            <person name="Murat C."/>
            <person name="Nagy L.G."/>
            <person name="Nolan M."/>
            <person name="Ohm R.A."/>
            <person name="Patyshakuliyeva A."/>
            <person name="Rokas A."/>
            <person name="Ruiz-Duenas F.J."/>
            <person name="Sabat G."/>
            <person name="Salamov A."/>
            <person name="Samejima M."/>
            <person name="Schmutz J."/>
            <person name="Slot J.C."/>
            <person name="St John F."/>
            <person name="Stenlid J."/>
            <person name="Sun H."/>
            <person name="Sun S."/>
            <person name="Syed K."/>
            <person name="Tsang A."/>
            <person name="Wiebenga A."/>
            <person name="Young D."/>
            <person name="Pisabarro A."/>
            <person name="Eastwood D.C."/>
            <person name="Martin F."/>
            <person name="Cullen D."/>
            <person name="Grigoriev I.V."/>
            <person name="Hibbett D.S."/>
        </authorList>
    </citation>
    <scope>NUCLEOTIDE SEQUENCE [LARGE SCALE GENOMIC DNA]</scope>
    <source>
        <strain evidence="12">TFB10046</strain>
    </source>
</reference>
<dbReference type="GO" id="GO:0005743">
    <property type="term" value="C:mitochondrial inner membrane"/>
    <property type="evidence" value="ECO:0007669"/>
    <property type="project" value="UniProtKB-SubCell"/>
</dbReference>
<evidence type="ECO:0000256" key="3">
    <source>
        <dbReference type="ARBA" id="ARBA00022448"/>
    </source>
</evidence>
<evidence type="ECO:0000313" key="11">
    <source>
        <dbReference type="EMBL" id="EJD34601.1"/>
    </source>
</evidence>
<gene>
    <name evidence="11" type="ORF">AURDEDRAFT_131072</name>
</gene>
<evidence type="ECO:0000256" key="5">
    <source>
        <dbReference type="ARBA" id="ARBA00022792"/>
    </source>
</evidence>
<dbReference type="eggNOG" id="KOG4763">
    <property type="taxonomic scope" value="Eukaryota"/>
</dbReference>
<protein>
    <recommendedName>
        <fullName evidence="10">Ubiquinol-cytochrome C reductase hinge domain-containing protein</fullName>
    </recommendedName>
</protein>
<dbReference type="InterPro" id="IPR023184">
    <property type="entry name" value="Ubol_cytC_Rdtase_hinge_dom"/>
</dbReference>